<dbReference type="CDD" id="cd06171">
    <property type="entry name" value="Sigma70_r4"/>
    <property type="match status" value="1"/>
</dbReference>
<evidence type="ECO:0000256" key="3">
    <source>
        <dbReference type="ARBA" id="ARBA00023163"/>
    </source>
</evidence>
<accession>W0AF89</accession>
<feature type="region of interest" description="Disordered" evidence="4">
    <location>
        <begin position="138"/>
        <end position="167"/>
    </location>
</feature>
<feature type="compositionally biased region" description="Basic and acidic residues" evidence="4">
    <location>
        <begin position="141"/>
        <end position="167"/>
    </location>
</feature>
<dbReference type="PANTHER" id="PTHR43133:SF63">
    <property type="entry name" value="RNA POLYMERASE SIGMA FACTOR FECI-RELATED"/>
    <property type="match status" value="1"/>
</dbReference>
<gene>
    <name evidence="6" type="ORF">NX02_17615</name>
</gene>
<dbReference type="GO" id="GO:0016987">
    <property type="term" value="F:sigma factor activity"/>
    <property type="evidence" value="ECO:0007669"/>
    <property type="project" value="UniProtKB-KW"/>
</dbReference>
<dbReference type="EMBL" id="CP006644">
    <property type="protein sequence ID" value="AHE55197.1"/>
    <property type="molecule type" value="Genomic_DNA"/>
</dbReference>
<dbReference type="PROSITE" id="PS50943">
    <property type="entry name" value="HTH_CROC1"/>
    <property type="match status" value="1"/>
</dbReference>
<dbReference type="InterPro" id="IPR013324">
    <property type="entry name" value="RNA_pol_sigma_r3/r4-like"/>
</dbReference>
<dbReference type="InterPro" id="IPR013249">
    <property type="entry name" value="RNA_pol_sigma70_r4_t2"/>
</dbReference>
<dbReference type="InterPro" id="IPR001387">
    <property type="entry name" value="Cro/C1-type_HTH"/>
</dbReference>
<dbReference type="Pfam" id="PF08281">
    <property type="entry name" value="Sigma70_r4_2"/>
    <property type="match status" value="1"/>
</dbReference>
<keyword evidence="1" id="KW-0805">Transcription regulation</keyword>
<dbReference type="KEGG" id="ssan:NX02_17615"/>
<dbReference type="GO" id="GO:0006352">
    <property type="term" value="P:DNA-templated transcription initiation"/>
    <property type="evidence" value="ECO:0007669"/>
    <property type="project" value="InterPro"/>
</dbReference>
<dbReference type="PANTHER" id="PTHR43133">
    <property type="entry name" value="RNA POLYMERASE ECF-TYPE SIGMA FACTO"/>
    <property type="match status" value="1"/>
</dbReference>
<dbReference type="InterPro" id="IPR014284">
    <property type="entry name" value="RNA_pol_sigma-70_dom"/>
</dbReference>
<evidence type="ECO:0000256" key="2">
    <source>
        <dbReference type="ARBA" id="ARBA00023082"/>
    </source>
</evidence>
<dbReference type="GO" id="GO:0003677">
    <property type="term" value="F:DNA binding"/>
    <property type="evidence" value="ECO:0007669"/>
    <property type="project" value="InterPro"/>
</dbReference>
<evidence type="ECO:0000256" key="4">
    <source>
        <dbReference type="SAM" id="MobiDB-lite"/>
    </source>
</evidence>
<dbReference type="PATRIC" id="fig|1123269.5.peg.3450"/>
<dbReference type="STRING" id="1123269.NX02_17615"/>
<sequence>MDIDDVVQESYAILAGLESVEHIRNPRTYLFEVAKSVVLQALRRSNVVTIDALAEAEALQVPANEPSPEMIAADRQELGRLATLIGGLPPRCREAFTLRKIHGLSQREVAEQLGLSQSTVEKHIIKALSILTGAIGRGGKRSIESSTPRDHDDPIQPGRAEGERRRH</sequence>
<keyword evidence="7" id="KW-1185">Reference proteome</keyword>
<dbReference type="Proteomes" id="UP000018851">
    <property type="component" value="Chromosome"/>
</dbReference>
<dbReference type="InterPro" id="IPR039425">
    <property type="entry name" value="RNA_pol_sigma-70-like"/>
</dbReference>
<feature type="domain" description="HTH cro/C1-type" evidence="5">
    <location>
        <begin position="98"/>
        <end position="120"/>
    </location>
</feature>
<protein>
    <recommendedName>
        <fullName evidence="5">HTH cro/C1-type domain-containing protein</fullName>
    </recommendedName>
</protein>
<dbReference type="NCBIfam" id="TIGR02937">
    <property type="entry name" value="sigma70-ECF"/>
    <property type="match status" value="1"/>
</dbReference>
<keyword evidence="3" id="KW-0804">Transcription</keyword>
<dbReference type="InterPro" id="IPR036388">
    <property type="entry name" value="WH-like_DNA-bd_sf"/>
</dbReference>
<evidence type="ECO:0000256" key="1">
    <source>
        <dbReference type="ARBA" id="ARBA00023015"/>
    </source>
</evidence>
<reference evidence="6 7" key="1">
    <citation type="submission" date="2013-07" db="EMBL/GenBank/DDBJ databases">
        <title>Completed genome of Sphingomonas sanxanigenens NX02.</title>
        <authorList>
            <person name="Ma T."/>
            <person name="Huang H."/>
            <person name="Wu M."/>
            <person name="Li X."/>
            <person name="Li G."/>
        </authorList>
    </citation>
    <scope>NUCLEOTIDE SEQUENCE [LARGE SCALE GENOMIC DNA]</scope>
    <source>
        <strain evidence="6 7">NX02</strain>
    </source>
</reference>
<dbReference type="AlphaFoldDB" id="W0AF89"/>
<proteinExistence type="predicted"/>
<evidence type="ECO:0000313" key="6">
    <source>
        <dbReference type="EMBL" id="AHE55197.1"/>
    </source>
</evidence>
<dbReference type="Gene3D" id="1.10.10.10">
    <property type="entry name" value="Winged helix-like DNA-binding domain superfamily/Winged helix DNA-binding domain"/>
    <property type="match status" value="1"/>
</dbReference>
<evidence type="ECO:0000313" key="7">
    <source>
        <dbReference type="Proteomes" id="UP000018851"/>
    </source>
</evidence>
<evidence type="ECO:0000259" key="5">
    <source>
        <dbReference type="PROSITE" id="PS50943"/>
    </source>
</evidence>
<keyword evidence="2" id="KW-0731">Sigma factor</keyword>
<dbReference type="eggNOG" id="COG1595">
    <property type="taxonomic scope" value="Bacteria"/>
</dbReference>
<dbReference type="HOGENOM" id="CLU_047691_12_2_5"/>
<name>W0AF89_9SPHN</name>
<organism evidence="6 7">
    <name type="scientific">Sphingomonas sanxanigenens DSM 19645 = NX02</name>
    <dbReference type="NCBI Taxonomy" id="1123269"/>
    <lineage>
        <taxon>Bacteria</taxon>
        <taxon>Pseudomonadati</taxon>
        <taxon>Pseudomonadota</taxon>
        <taxon>Alphaproteobacteria</taxon>
        <taxon>Sphingomonadales</taxon>
        <taxon>Sphingomonadaceae</taxon>
        <taxon>Sphingomonas</taxon>
    </lineage>
</organism>
<dbReference type="SUPFAM" id="SSF88659">
    <property type="entry name" value="Sigma3 and sigma4 domains of RNA polymerase sigma factors"/>
    <property type="match status" value="1"/>
</dbReference>